<keyword evidence="3" id="KW-0732">Signal</keyword>
<feature type="region of interest" description="Disordered" evidence="1">
    <location>
        <begin position="152"/>
        <end position="197"/>
    </location>
</feature>
<keyword evidence="2" id="KW-0812">Transmembrane</keyword>
<keyword evidence="5" id="KW-1185">Reference proteome</keyword>
<feature type="signal peptide" evidence="3">
    <location>
        <begin position="1"/>
        <end position="19"/>
    </location>
</feature>
<dbReference type="VEuPathDB" id="FungiDB:BD410DRAFT_844744"/>
<evidence type="ECO:0000313" key="5">
    <source>
        <dbReference type="Proteomes" id="UP000294933"/>
    </source>
</evidence>
<accession>A0A4Y7PLB1</accession>
<dbReference type="EMBL" id="ML170254">
    <property type="protein sequence ID" value="TDL16025.1"/>
    <property type="molecule type" value="Genomic_DNA"/>
</dbReference>
<gene>
    <name evidence="4" type="ORF">BD410DRAFT_844744</name>
</gene>
<organism evidence="4 5">
    <name type="scientific">Rickenella mellea</name>
    <dbReference type="NCBI Taxonomy" id="50990"/>
    <lineage>
        <taxon>Eukaryota</taxon>
        <taxon>Fungi</taxon>
        <taxon>Dikarya</taxon>
        <taxon>Basidiomycota</taxon>
        <taxon>Agaricomycotina</taxon>
        <taxon>Agaricomycetes</taxon>
        <taxon>Hymenochaetales</taxon>
        <taxon>Rickenellaceae</taxon>
        <taxon>Rickenella</taxon>
    </lineage>
</organism>
<evidence type="ECO:0000256" key="1">
    <source>
        <dbReference type="SAM" id="MobiDB-lite"/>
    </source>
</evidence>
<name>A0A4Y7PLB1_9AGAM</name>
<protein>
    <submittedName>
        <fullName evidence="4">Uncharacterized protein</fullName>
    </submittedName>
</protein>
<keyword evidence="2" id="KW-1133">Transmembrane helix</keyword>
<sequence length="264" mass="26823">MLPLVGLLAVLTLLPPVLTAFTSNVCDSLGCVQKASNNEYCYYPLQTSTSASCNDNNGVQFAGVMAAHLAQGHSIAYYGPDNTFLGDSSFAYPANAGIIYLCLSGSFTTGYQSFCGFSHGDNAIETSGACVIALPMAHVDDGCYVISIATTPSSTSTTSTSSSSSSTSTTSGSSSSSSTQNTTTTPPTTTSSDSVVRDGATASSVVTVSTVTTTATSSSDSSGLSKAAETGIIISVIVAVLGLIAATFTLMANPGFQQHFMRLC</sequence>
<evidence type="ECO:0000256" key="3">
    <source>
        <dbReference type="SAM" id="SignalP"/>
    </source>
</evidence>
<keyword evidence="2" id="KW-0472">Membrane</keyword>
<evidence type="ECO:0000256" key="2">
    <source>
        <dbReference type="SAM" id="Phobius"/>
    </source>
</evidence>
<evidence type="ECO:0000313" key="4">
    <source>
        <dbReference type="EMBL" id="TDL16025.1"/>
    </source>
</evidence>
<dbReference type="OrthoDB" id="2966769at2759"/>
<dbReference type="Proteomes" id="UP000294933">
    <property type="component" value="Unassembled WGS sequence"/>
</dbReference>
<feature type="transmembrane region" description="Helical" evidence="2">
    <location>
        <begin position="232"/>
        <end position="252"/>
    </location>
</feature>
<reference evidence="4 5" key="1">
    <citation type="submission" date="2018-06" db="EMBL/GenBank/DDBJ databases">
        <title>A transcriptomic atlas of mushroom development highlights an independent origin of complex multicellularity.</title>
        <authorList>
            <consortium name="DOE Joint Genome Institute"/>
            <person name="Krizsan K."/>
            <person name="Almasi E."/>
            <person name="Merenyi Z."/>
            <person name="Sahu N."/>
            <person name="Viragh M."/>
            <person name="Koszo T."/>
            <person name="Mondo S."/>
            <person name="Kiss B."/>
            <person name="Balint B."/>
            <person name="Kues U."/>
            <person name="Barry K."/>
            <person name="Hegedus J.C."/>
            <person name="Henrissat B."/>
            <person name="Johnson J."/>
            <person name="Lipzen A."/>
            <person name="Ohm R."/>
            <person name="Nagy I."/>
            <person name="Pangilinan J."/>
            <person name="Yan J."/>
            <person name="Xiong Y."/>
            <person name="Grigoriev I.V."/>
            <person name="Hibbett D.S."/>
            <person name="Nagy L.G."/>
        </authorList>
    </citation>
    <scope>NUCLEOTIDE SEQUENCE [LARGE SCALE GENOMIC DNA]</scope>
    <source>
        <strain evidence="4 5">SZMC22713</strain>
    </source>
</reference>
<dbReference type="AlphaFoldDB" id="A0A4Y7PLB1"/>
<feature type="chain" id="PRO_5021385665" evidence="3">
    <location>
        <begin position="20"/>
        <end position="264"/>
    </location>
</feature>
<proteinExistence type="predicted"/>